<evidence type="ECO:0000256" key="8">
    <source>
        <dbReference type="ARBA" id="ARBA00048679"/>
    </source>
</evidence>
<gene>
    <name evidence="10" type="ORF">AB6A40_006522</name>
</gene>
<feature type="domain" description="Serine/threonine-protein kinase haspin C-terminal" evidence="9">
    <location>
        <begin position="16"/>
        <end position="96"/>
    </location>
</feature>
<evidence type="ECO:0000259" key="9">
    <source>
        <dbReference type="SMART" id="SM01331"/>
    </source>
</evidence>
<dbReference type="EC" id="2.7.11.1" evidence="1"/>
<sequence length="106" mass="12694">MSKGGTTIYYDLAADEEVFEGKGNFQFDIYRLMRKATRNQWQKYTPITNVLWLIYVERNLYEKLEKNQIGTCEQRLCFLQFFASLERSQTVGDWLYSTEMPHFLRA</sequence>
<evidence type="ECO:0000256" key="3">
    <source>
        <dbReference type="ARBA" id="ARBA00022679"/>
    </source>
</evidence>
<keyword evidence="6" id="KW-0067">ATP-binding</keyword>
<comment type="caution">
    <text evidence="10">The sequence shown here is derived from an EMBL/GenBank/DDBJ whole genome shotgun (WGS) entry which is preliminary data.</text>
</comment>
<evidence type="ECO:0000256" key="7">
    <source>
        <dbReference type="ARBA" id="ARBA00047899"/>
    </source>
</evidence>
<evidence type="ECO:0000313" key="11">
    <source>
        <dbReference type="Proteomes" id="UP001608902"/>
    </source>
</evidence>
<dbReference type="Proteomes" id="UP001608902">
    <property type="component" value="Unassembled WGS sequence"/>
</dbReference>
<comment type="catalytic activity">
    <reaction evidence="7">
        <text>L-threonyl-[protein] + ATP = O-phospho-L-threonyl-[protein] + ADP + H(+)</text>
        <dbReference type="Rhea" id="RHEA:46608"/>
        <dbReference type="Rhea" id="RHEA-COMP:11060"/>
        <dbReference type="Rhea" id="RHEA-COMP:11605"/>
        <dbReference type="ChEBI" id="CHEBI:15378"/>
        <dbReference type="ChEBI" id="CHEBI:30013"/>
        <dbReference type="ChEBI" id="CHEBI:30616"/>
        <dbReference type="ChEBI" id="CHEBI:61977"/>
        <dbReference type="ChEBI" id="CHEBI:456216"/>
        <dbReference type="EC" id="2.7.11.1"/>
    </reaction>
</comment>
<evidence type="ECO:0000256" key="2">
    <source>
        <dbReference type="ARBA" id="ARBA00022527"/>
    </source>
</evidence>
<accession>A0ABD6ES20</accession>
<dbReference type="SMART" id="SM01331">
    <property type="entry name" value="DUF3635"/>
    <property type="match status" value="1"/>
</dbReference>
<keyword evidence="2" id="KW-0723">Serine/threonine-protein kinase</keyword>
<evidence type="ECO:0000256" key="4">
    <source>
        <dbReference type="ARBA" id="ARBA00022741"/>
    </source>
</evidence>
<name>A0ABD6ES20_9BILA</name>
<protein>
    <recommendedName>
        <fullName evidence="1">non-specific serine/threonine protein kinase</fullName>
        <ecNumber evidence="1">2.7.11.1</ecNumber>
    </recommendedName>
</protein>
<proteinExistence type="predicted"/>
<dbReference type="PANTHER" id="PTHR24419:SF18">
    <property type="entry name" value="SERINE_THREONINE-PROTEIN KINASE HASPIN"/>
    <property type="match status" value="1"/>
</dbReference>
<keyword evidence="11" id="KW-1185">Reference proteome</keyword>
<evidence type="ECO:0000256" key="6">
    <source>
        <dbReference type="ARBA" id="ARBA00022840"/>
    </source>
</evidence>
<dbReference type="PANTHER" id="PTHR24419">
    <property type="entry name" value="INTERLEUKIN-1 RECEPTOR-ASSOCIATED KINASE"/>
    <property type="match status" value="1"/>
</dbReference>
<keyword evidence="5" id="KW-0418">Kinase</keyword>
<dbReference type="GO" id="GO:0005524">
    <property type="term" value="F:ATP binding"/>
    <property type="evidence" value="ECO:0007669"/>
    <property type="project" value="UniProtKB-KW"/>
</dbReference>
<evidence type="ECO:0000313" key="10">
    <source>
        <dbReference type="EMBL" id="MFH4979813.1"/>
    </source>
</evidence>
<evidence type="ECO:0000256" key="1">
    <source>
        <dbReference type="ARBA" id="ARBA00012513"/>
    </source>
</evidence>
<reference evidence="10 11" key="1">
    <citation type="submission" date="2024-08" db="EMBL/GenBank/DDBJ databases">
        <title>Gnathostoma spinigerum genome.</title>
        <authorList>
            <person name="Gonzalez-Bertolin B."/>
            <person name="Monzon S."/>
            <person name="Zaballos A."/>
            <person name="Jimenez P."/>
            <person name="Dekumyoy P."/>
            <person name="Varona S."/>
            <person name="Cuesta I."/>
            <person name="Sumanam S."/>
            <person name="Adisakwattana P."/>
            <person name="Gasser R.B."/>
            <person name="Hernandez-Gonzalez A."/>
            <person name="Young N.D."/>
            <person name="Perteguer M.J."/>
        </authorList>
    </citation>
    <scope>NUCLEOTIDE SEQUENCE [LARGE SCALE GENOMIC DNA]</scope>
    <source>
        <strain evidence="10">AL3</strain>
        <tissue evidence="10">Liver</tissue>
    </source>
</reference>
<organism evidence="10 11">
    <name type="scientific">Gnathostoma spinigerum</name>
    <dbReference type="NCBI Taxonomy" id="75299"/>
    <lineage>
        <taxon>Eukaryota</taxon>
        <taxon>Metazoa</taxon>
        <taxon>Ecdysozoa</taxon>
        <taxon>Nematoda</taxon>
        <taxon>Chromadorea</taxon>
        <taxon>Rhabditida</taxon>
        <taxon>Spirurina</taxon>
        <taxon>Gnathostomatomorpha</taxon>
        <taxon>Gnathostomatoidea</taxon>
        <taxon>Gnathostomatidae</taxon>
        <taxon>Gnathostoma</taxon>
    </lineage>
</organism>
<dbReference type="AlphaFoldDB" id="A0ABD6ES20"/>
<dbReference type="GO" id="GO:0004674">
    <property type="term" value="F:protein serine/threonine kinase activity"/>
    <property type="evidence" value="ECO:0007669"/>
    <property type="project" value="UniProtKB-KW"/>
</dbReference>
<dbReference type="InterPro" id="IPR024604">
    <property type="entry name" value="GSG2_C"/>
</dbReference>
<dbReference type="Gene3D" id="1.10.510.10">
    <property type="entry name" value="Transferase(Phosphotransferase) domain 1"/>
    <property type="match status" value="1"/>
</dbReference>
<dbReference type="EMBL" id="JBGFUD010004669">
    <property type="protein sequence ID" value="MFH4979813.1"/>
    <property type="molecule type" value="Genomic_DNA"/>
</dbReference>
<evidence type="ECO:0000256" key="5">
    <source>
        <dbReference type="ARBA" id="ARBA00022777"/>
    </source>
</evidence>
<dbReference type="Pfam" id="PF12330">
    <property type="entry name" value="Haspin_kinase"/>
    <property type="match status" value="1"/>
</dbReference>
<comment type="catalytic activity">
    <reaction evidence="8">
        <text>L-seryl-[protein] + ATP = O-phospho-L-seryl-[protein] + ADP + H(+)</text>
        <dbReference type="Rhea" id="RHEA:17989"/>
        <dbReference type="Rhea" id="RHEA-COMP:9863"/>
        <dbReference type="Rhea" id="RHEA-COMP:11604"/>
        <dbReference type="ChEBI" id="CHEBI:15378"/>
        <dbReference type="ChEBI" id="CHEBI:29999"/>
        <dbReference type="ChEBI" id="CHEBI:30616"/>
        <dbReference type="ChEBI" id="CHEBI:83421"/>
        <dbReference type="ChEBI" id="CHEBI:456216"/>
        <dbReference type="EC" id="2.7.11.1"/>
    </reaction>
</comment>
<keyword evidence="4" id="KW-0547">Nucleotide-binding</keyword>
<keyword evidence="3" id="KW-0808">Transferase</keyword>